<evidence type="ECO:0000313" key="2">
    <source>
        <dbReference type="Proteomes" id="UP001321861"/>
    </source>
</evidence>
<sequence>MKKVKAQRQKNSLVISLPDELSIEPDQEFFISKDEMGFITLVPLVSDIYAAAKSPDLADITIF</sequence>
<organism evidence="1 2">
    <name type="scientific">Xylocopilactobacillus apicola</name>
    <dbReference type="NCBI Taxonomy" id="2932184"/>
    <lineage>
        <taxon>Bacteria</taxon>
        <taxon>Bacillati</taxon>
        <taxon>Bacillota</taxon>
        <taxon>Bacilli</taxon>
        <taxon>Lactobacillales</taxon>
        <taxon>Lactobacillaceae</taxon>
        <taxon>Xylocopilactobacillus</taxon>
    </lineage>
</organism>
<protein>
    <recommendedName>
        <fullName evidence="3">AbrB family transcriptional regulator</fullName>
    </recommendedName>
</protein>
<name>A0AAU9DE36_9LACO</name>
<dbReference type="KEGG" id="xap:XA3_15580"/>
<proteinExistence type="predicted"/>
<dbReference type="AlphaFoldDB" id="A0AAU9DE36"/>
<keyword evidence="2" id="KW-1185">Reference proteome</keyword>
<evidence type="ECO:0000313" key="1">
    <source>
        <dbReference type="EMBL" id="BDR59117.1"/>
    </source>
</evidence>
<reference evidence="1 2" key="1">
    <citation type="journal article" date="2023" name="Microbiol. Spectr.">
        <title>Symbiosis of Carpenter Bees with Uncharacterized Lactic Acid Bacteria Showing NAD Auxotrophy.</title>
        <authorList>
            <person name="Kawasaki S."/>
            <person name="Ozawa K."/>
            <person name="Mori T."/>
            <person name="Yamamoto A."/>
            <person name="Ito M."/>
            <person name="Ohkuma M."/>
            <person name="Sakamoto M."/>
            <person name="Matsutani M."/>
        </authorList>
    </citation>
    <scope>NUCLEOTIDE SEQUENCE [LARGE SCALE GENOMIC DNA]</scope>
    <source>
        <strain evidence="1 2">XA3</strain>
    </source>
</reference>
<dbReference type="RefSeq" id="WP_317634927.1">
    <property type="nucleotide sequence ID" value="NZ_AP026802.1"/>
</dbReference>
<dbReference type="EMBL" id="AP026802">
    <property type="protein sequence ID" value="BDR59117.1"/>
    <property type="molecule type" value="Genomic_DNA"/>
</dbReference>
<accession>A0AAU9DE36</accession>
<dbReference type="Proteomes" id="UP001321861">
    <property type="component" value="Chromosome"/>
</dbReference>
<gene>
    <name evidence="1" type="ORF">XA3_15580</name>
</gene>
<dbReference type="NCBIfam" id="NF047400">
    <property type="entry name" value="MazE_PemI_antitoxin"/>
    <property type="match status" value="1"/>
</dbReference>
<evidence type="ECO:0008006" key="3">
    <source>
        <dbReference type="Google" id="ProtNLM"/>
    </source>
</evidence>